<dbReference type="EMBL" id="JBHUKU010000028">
    <property type="protein sequence ID" value="MFD2464769.1"/>
    <property type="molecule type" value="Genomic_DNA"/>
</dbReference>
<proteinExistence type="predicted"/>
<protein>
    <submittedName>
        <fullName evidence="1">Uncharacterized protein</fullName>
    </submittedName>
</protein>
<sequence length="92" mass="10117">MTRFHTELDPDEQTIALARVRARQLGQRLATSLIDRQLYGELQQFLDDLAFRACDAMDGLAGVSQARLRRRLDLVLGLAGVSSVSDPDGTSS</sequence>
<reference evidence="2" key="1">
    <citation type="journal article" date="2019" name="Int. J. Syst. Evol. Microbiol.">
        <title>The Global Catalogue of Microorganisms (GCM) 10K type strain sequencing project: providing services to taxonomists for standard genome sequencing and annotation.</title>
        <authorList>
            <consortium name="The Broad Institute Genomics Platform"/>
            <consortium name="The Broad Institute Genome Sequencing Center for Infectious Disease"/>
            <person name="Wu L."/>
            <person name="Ma J."/>
        </authorList>
    </citation>
    <scope>NUCLEOTIDE SEQUENCE [LARGE SCALE GENOMIC DNA]</scope>
    <source>
        <strain evidence="2">CGMCC 4.7643</strain>
    </source>
</reference>
<organism evidence="1 2">
    <name type="scientific">Amycolatopsis samaneae</name>
    <dbReference type="NCBI Taxonomy" id="664691"/>
    <lineage>
        <taxon>Bacteria</taxon>
        <taxon>Bacillati</taxon>
        <taxon>Actinomycetota</taxon>
        <taxon>Actinomycetes</taxon>
        <taxon>Pseudonocardiales</taxon>
        <taxon>Pseudonocardiaceae</taxon>
        <taxon>Amycolatopsis</taxon>
    </lineage>
</organism>
<evidence type="ECO:0000313" key="1">
    <source>
        <dbReference type="EMBL" id="MFD2464769.1"/>
    </source>
</evidence>
<name>A0ABW5GVC4_9PSEU</name>
<comment type="caution">
    <text evidence="1">The sequence shown here is derived from an EMBL/GenBank/DDBJ whole genome shotgun (WGS) entry which is preliminary data.</text>
</comment>
<dbReference type="RefSeq" id="WP_345399931.1">
    <property type="nucleotide sequence ID" value="NZ_BAABHG010000010.1"/>
</dbReference>
<evidence type="ECO:0000313" key="2">
    <source>
        <dbReference type="Proteomes" id="UP001597419"/>
    </source>
</evidence>
<keyword evidence="2" id="KW-1185">Reference proteome</keyword>
<dbReference type="Proteomes" id="UP001597419">
    <property type="component" value="Unassembled WGS sequence"/>
</dbReference>
<accession>A0ABW5GVC4</accession>
<gene>
    <name evidence="1" type="ORF">ACFSYJ_39545</name>
</gene>